<keyword evidence="6 10" id="KW-1133">Transmembrane helix</keyword>
<evidence type="ECO:0000256" key="4">
    <source>
        <dbReference type="ARBA" id="ARBA00022692"/>
    </source>
</evidence>
<keyword evidence="7 10" id="KW-0472">Membrane</keyword>
<keyword evidence="8 10" id="KW-0675">Receptor</keyword>
<feature type="transmembrane region" description="Helical" evidence="10">
    <location>
        <begin position="141"/>
        <end position="163"/>
    </location>
</feature>
<dbReference type="Proteomes" id="UP000069940">
    <property type="component" value="Unassembled WGS sequence"/>
</dbReference>
<dbReference type="RefSeq" id="XP_062704614.1">
    <property type="nucleotide sequence ID" value="XM_062848630.1"/>
</dbReference>
<dbReference type="EnsemblMetazoa" id="AALFPA23_000459.R38049">
    <property type="protein sequence ID" value="AALFPA23_000459.P38049"/>
    <property type="gene ID" value="AALFPA23_000459"/>
</dbReference>
<evidence type="ECO:0000313" key="12">
    <source>
        <dbReference type="Proteomes" id="UP000069940"/>
    </source>
</evidence>
<evidence type="ECO:0000256" key="2">
    <source>
        <dbReference type="ARBA" id="ARBA00022475"/>
    </source>
</evidence>
<reference evidence="12" key="1">
    <citation type="journal article" date="2015" name="Proc. Natl. Acad. Sci. U.S.A.">
        <title>Genome sequence of the Asian Tiger mosquito, Aedes albopictus, reveals insights into its biology, genetics, and evolution.</title>
        <authorList>
            <person name="Chen X.G."/>
            <person name="Jiang X."/>
            <person name="Gu J."/>
            <person name="Xu M."/>
            <person name="Wu Y."/>
            <person name="Deng Y."/>
            <person name="Zhang C."/>
            <person name="Bonizzoni M."/>
            <person name="Dermauw W."/>
            <person name="Vontas J."/>
            <person name="Armbruster P."/>
            <person name="Huang X."/>
            <person name="Yang Y."/>
            <person name="Zhang H."/>
            <person name="He W."/>
            <person name="Peng H."/>
            <person name="Liu Y."/>
            <person name="Wu K."/>
            <person name="Chen J."/>
            <person name="Lirakis M."/>
            <person name="Topalis P."/>
            <person name="Van Leeuwen T."/>
            <person name="Hall A.B."/>
            <person name="Jiang X."/>
            <person name="Thorpe C."/>
            <person name="Mueller R.L."/>
            <person name="Sun C."/>
            <person name="Waterhouse R.M."/>
            <person name="Yan G."/>
            <person name="Tu Z.J."/>
            <person name="Fang X."/>
            <person name="James A.A."/>
        </authorList>
    </citation>
    <scope>NUCLEOTIDE SEQUENCE [LARGE SCALE GENOMIC DNA]</scope>
    <source>
        <strain evidence="12">Foshan</strain>
    </source>
</reference>
<keyword evidence="3 10" id="KW-0716">Sensory transduction</keyword>
<dbReference type="Pfam" id="PF02949">
    <property type="entry name" value="7tm_6"/>
    <property type="match status" value="1"/>
</dbReference>
<comment type="similarity">
    <text evidence="10">Belongs to the insect chemoreceptor superfamily. Heteromeric odorant receptor channel (TC 1.A.69) family.</text>
</comment>
<feature type="transmembrane region" description="Helical" evidence="10">
    <location>
        <begin position="80"/>
        <end position="101"/>
    </location>
</feature>
<organism evidence="11 12">
    <name type="scientific">Aedes albopictus</name>
    <name type="common">Asian tiger mosquito</name>
    <name type="synonym">Stegomyia albopicta</name>
    <dbReference type="NCBI Taxonomy" id="7160"/>
    <lineage>
        <taxon>Eukaryota</taxon>
        <taxon>Metazoa</taxon>
        <taxon>Ecdysozoa</taxon>
        <taxon>Arthropoda</taxon>
        <taxon>Hexapoda</taxon>
        <taxon>Insecta</taxon>
        <taxon>Pterygota</taxon>
        <taxon>Neoptera</taxon>
        <taxon>Endopterygota</taxon>
        <taxon>Diptera</taxon>
        <taxon>Nematocera</taxon>
        <taxon>Culicoidea</taxon>
        <taxon>Culicidae</taxon>
        <taxon>Culicinae</taxon>
        <taxon>Aedini</taxon>
        <taxon>Aedes</taxon>
        <taxon>Stegomyia</taxon>
    </lineage>
</organism>
<name>A0ABM1XKC6_AEDAL</name>
<reference evidence="11" key="2">
    <citation type="submission" date="2025-05" db="UniProtKB">
        <authorList>
            <consortium name="EnsemblMetazoa"/>
        </authorList>
    </citation>
    <scope>IDENTIFICATION</scope>
    <source>
        <strain evidence="11">Foshan</strain>
    </source>
</reference>
<keyword evidence="4 10" id="KW-0812">Transmembrane</keyword>
<evidence type="ECO:0000256" key="6">
    <source>
        <dbReference type="ARBA" id="ARBA00022989"/>
    </source>
</evidence>
<keyword evidence="5 10" id="KW-0552">Olfaction</keyword>
<evidence type="ECO:0000256" key="7">
    <source>
        <dbReference type="ARBA" id="ARBA00023136"/>
    </source>
</evidence>
<keyword evidence="12" id="KW-1185">Reference proteome</keyword>
<evidence type="ECO:0000256" key="10">
    <source>
        <dbReference type="RuleBase" id="RU351113"/>
    </source>
</evidence>
<protein>
    <recommendedName>
        <fullName evidence="10">Odorant receptor</fullName>
    </recommendedName>
</protein>
<feature type="transmembrane region" description="Helical" evidence="10">
    <location>
        <begin position="284"/>
        <end position="306"/>
    </location>
</feature>
<evidence type="ECO:0000256" key="9">
    <source>
        <dbReference type="ARBA" id="ARBA00023224"/>
    </source>
</evidence>
<dbReference type="PANTHER" id="PTHR21137:SF35">
    <property type="entry name" value="ODORANT RECEPTOR 19A-RELATED"/>
    <property type="match status" value="1"/>
</dbReference>
<evidence type="ECO:0000256" key="1">
    <source>
        <dbReference type="ARBA" id="ARBA00004651"/>
    </source>
</evidence>
<dbReference type="GeneID" id="109418896"/>
<comment type="subcellular location">
    <subcellularLocation>
        <location evidence="1 10">Cell membrane</location>
        <topology evidence="1 10">Multi-pass membrane protein</topology>
    </subcellularLocation>
</comment>
<evidence type="ECO:0000313" key="11">
    <source>
        <dbReference type="EnsemblMetazoa" id="AALFPA23_000459.P38049"/>
    </source>
</evidence>
<accession>A0ABM1XKC6</accession>
<keyword evidence="2" id="KW-1003">Cell membrane</keyword>
<evidence type="ECO:0000256" key="5">
    <source>
        <dbReference type="ARBA" id="ARBA00022725"/>
    </source>
</evidence>
<comment type="caution">
    <text evidence="10">Lacks conserved residue(s) required for the propagation of feature annotation.</text>
</comment>
<dbReference type="PANTHER" id="PTHR21137">
    <property type="entry name" value="ODORANT RECEPTOR"/>
    <property type="match status" value="1"/>
</dbReference>
<dbReference type="InterPro" id="IPR004117">
    <property type="entry name" value="7tm6_olfct_rcpt"/>
</dbReference>
<evidence type="ECO:0000256" key="3">
    <source>
        <dbReference type="ARBA" id="ARBA00022606"/>
    </source>
</evidence>
<evidence type="ECO:0000256" key="8">
    <source>
        <dbReference type="ARBA" id="ARBA00023170"/>
    </source>
</evidence>
<feature type="transmembrane region" description="Helical" evidence="10">
    <location>
        <begin position="46"/>
        <end position="68"/>
    </location>
</feature>
<keyword evidence="9 10" id="KW-0807">Transducer</keyword>
<sequence length="421" mass="49072">MNKITRIWRQCFHEFHISYDYFWLADALCLISEQRPPLTKRASIRFLWTTLSILHAFQYGCFVIQLIHCLKQSPVNKHQFAAIVNLMIPLAVAVVRGMCLANQRESVLKLKRYINSKICQRDDVRSFELRKQQYRKINRNLAAFHCVTTANSVVWALTAGLHGDEVFKVPFQLTKEFESLQNVIDVGYAVLLIPWCFTLWYSPTQFVPILSFFNTELRIIVAQFDGLFENVKVNYTLELNDRTEMTMAQRTRFWAELDVAFKDAISHHSSYISHFELLRKISRLNFFVFLCSSAAIITFNIFPIIVNPSLEHLPLLLLALQYACESYLCCSMFSSLESENRRIAKYVYGIDWLCEERYDAANELDRIHRKSIKQNALILHQRVNKALAVKAGDMFPLTLETFSHMMKSVYSLLTLLLQSMD</sequence>
<proteinExistence type="inferred from homology"/>